<feature type="domain" description="EF-hand" evidence="2">
    <location>
        <begin position="127"/>
        <end position="150"/>
    </location>
</feature>
<evidence type="ECO:0000313" key="3">
    <source>
        <dbReference type="EMBL" id="SDW92436.1"/>
    </source>
</evidence>
<dbReference type="GO" id="GO:0005509">
    <property type="term" value="F:calcium ion binding"/>
    <property type="evidence" value="ECO:0007669"/>
    <property type="project" value="InterPro"/>
</dbReference>
<dbReference type="AlphaFoldDB" id="A0A1H2XHZ9"/>
<dbReference type="STRING" id="762486.SAMN05444411_102474"/>
<dbReference type="PROSITE" id="PS50222">
    <property type="entry name" value="EF_HAND_2"/>
    <property type="match status" value="3"/>
</dbReference>
<feature type="chain" id="PRO_5011598448" evidence="1">
    <location>
        <begin position="22"/>
        <end position="192"/>
    </location>
</feature>
<sequence>MKFLKGTILVVALLAINTVIAQDSKEKAEKKLGWMDADKNGSVSLEEMTAFYEGKKDKKGRPIKAKDIFIGSDHNNDKKITVDEFQKKINWKKVNKSKTKIKKPAKKGLKVKNKLPEGKDEKRLFWMDKDKNGSVSKAEMIEFFKGKKDKNGKPKNGEEFFIGSDANDDGKVTLDELKKGVNWKKVNANKKK</sequence>
<evidence type="ECO:0000259" key="2">
    <source>
        <dbReference type="PROSITE" id="PS50222"/>
    </source>
</evidence>
<name>A0A1H2XHZ9_9FLAO</name>
<evidence type="ECO:0000313" key="4">
    <source>
        <dbReference type="Proteomes" id="UP000199595"/>
    </source>
</evidence>
<dbReference type="EMBL" id="FNNJ01000002">
    <property type="protein sequence ID" value="SDW92436.1"/>
    <property type="molecule type" value="Genomic_DNA"/>
</dbReference>
<feature type="signal peptide" evidence="1">
    <location>
        <begin position="1"/>
        <end position="21"/>
    </location>
</feature>
<dbReference type="Gene3D" id="1.10.238.180">
    <property type="match status" value="1"/>
</dbReference>
<dbReference type="Gene3D" id="1.10.238.10">
    <property type="entry name" value="EF-hand"/>
    <property type="match status" value="1"/>
</dbReference>
<reference evidence="3 4" key="1">
    <citation type="submission" date="2016-10" db="EMBL/GenBank/DDBJ databases">
        <authorList>
            <person name="de Groot N.N."/>
        </authorList>
    </citation>
    <scope>NUCLEOTIDE SEQUENCE [LARGE SCALE GENOMIC DNA]</scope>
    <source>
        <strain evidence="3 4">DSM 24956</strain>
    </source>
</reference>
<dbReference type="Proteomes" id="UP000199595">
    <property type="component" value="Unassembled WGS sequence"/>
</dbReference>
<dbReference type="InterPro" id="IPR011992">
    <property type="entry name" value="EF-hand-dom_pair"/>
</dbReference>
<keyword evidence="4" id="KW-1185">Reference proteome</keyword>
<organism evidence="3 4">
    <name type="scientific">Lutibacter oricola</name>
    <dbReference type="NCBI Taxonomy" id="762486"/>
    <lineage>
        <taxon>Bacteria</taxon>
        <taxon>Pseudomonadati</taxon>
        <taxon>Bacteroidota</taxon>
        <taxon>Flavobacteriia</taxon>
        <taxon>Flavobacteriales</taxon>
        <taxon>Flavobacteriaceae</taxon>
        <taxon>Lutibacter</taxon>
    </lineage>
</organism>
<protein>
    <submittedName>
        <fullName evidence="3">EF hand</fullName>
    </submittedName>
</protein>
<dbReference type="InterPro" id="IPR018247">
    <property type="entry name" value="EF_Hand_1_Ca_BS"/>
</dbReference>
<feature type="domain" description="EF-hand" evidence="2">
    <location>
        <begin position="152"/>
        <end position="187"/>
    </location>
</feature>
<dbReference type="RefSeq" id="WP_090121609.1">
    <property type="nucleotide sequence ID" value="NZ_FNNJ01000002.1"/>
</dbReference>
<dbReference type="OrthoDB" id="1453161at2"/>
<gene>
    <name evidence="3" type="ORF">SAMN05444411_102474</name>
</gene>
<dbReference type="Pfam" id="PF13202">
    <property type="entry name" value="EF-hand_5"/>
    <property type="match status" value="2"/>
</dbReference>
<accession>A0A1H2XHZ9</accession>
<evidence type="ECO:0000256" key="1">
    <source>
        <dbReference type="SAM" id="SignalP"/>
    </source>
</evidence>
<feature type="domain" description="EF-hand" evidence="2">
    <location>
        <begin position="35"/>
        <end position="58"/>
    </location>
</feature>
<keyword evidence="1" id="KW-0732">Signal</keyword>
<dbReference type="SUPFAM" id="SSF47473">
    <property type="entry name" value="EF-hand"/>
    <property type="match status" value="1"/>
</dbReference>
<dbReference type="PROSITE" id="PS00018">
    <property type="entry name" value="EF_HAND_1"/>
    <property type="match status" value="4"/>
</dbReference>
<dbReference type="InterPro" id="IPR002048">
    <property type="entry name" value="EF_hand_dom"/>
</dbReference>
<proteinExistence type="predicted"/>